<comment type="caution">
    <text evidence="1">The sequence shown here is derived from an EMBL/GenBank/DDBJ whole genome shotgun (WGS) entry which is preliminary data.</text>
</comment>
<dbReference type="EMBL" id="VJMH01006893">
    <property type="protein sequence ID" value="KAF0687690.1"/>
    <property type="molecule type" value="Genomic_DNA"/>
</dbReference>
<sequence>TTACAGGWDGAVVANDGTRGGYRWKVRFLKNPGTYNGLTYPPGTGNMNALNVAYTNLIGASAAVNIYTIQQGNAPLGGSFTLTHTAVATPSILYAASAAMIEQALETLPDISHVTTTQDTLSSYAVAGAVATIGQDGTTATITGIPDIRQYFAPGDLIRFGPPITTASLVGSNGDVPITGVVATSRVTTTDLSPIVVSSSQLVTIVFPGHQLRLGGSIYTVARTGVTIQTITVALNTATTAWTAPNIAVTNFYKITMAYQGATVTSACLPIQTANLGAVLSAMVIAMDGTAAASSVTVTQSPIQVNVAATTSSYVYTVYFTGPTVVGDVPQLSTATTGCTALAGATATVATSVHGGRVAH</sequence>
<organism evidence="1">
    <name type="scientific">Aphanomyces stellatus</name>
    <dbReference type="NCBI Taxonomy" id="120398"/>
    <lineage>
        <taxon>Eukaryota</taxon>
        <taxon>Sar</taxon>
        <taxon>Stramenopiles</taxon>
        <taxon>Oomycota</taxon>
        <taxon>Saprolegniomycetes</taxon>
        <taxon>Saprolegniales</taxon>
        <taxon>Verrucalvaceae</taxon>
        <taxon>Aphanomyces</taxon>
    </lineage>
</organism>
<protein>
    <submittedName>
        <fullName evidence="1">Uncharacterized protein</fullName>
    </submittedName>
</protein>
<evidence type="ECO:0000313" key="1">
    <source>
        <dbReference type="EMBL" id="KAF0687690.1"/>
    </source>
</evidence>
<gene>
    <name evidence="1" type="ORF">As57867_020518</name>
</gene>
<feature type="non-terminal residue" evidence="1">
    <location>
        <position position="1"/>
    </location>
</feature>
<reference evidence="1" key="1">
    <citation type="submission" date="2019-06" db="EMBL/GenBank/DDBJ databases">
        <title>Genomics analysis of Aphanomyces spp. identifies a new class of oomycete effector associated with host adaptation.</title>
        <authorList>
            <person name="Gaulin E."/>
        </authorList>
    </citation>
    <scope>NUCLEOTIDE SEQUENCE</scope>
    <source>
        <strain evidence="1">CBS 578.67</strain>
    </source>
</reference>
<feature type="non-terminal residue" evidence="1">
    <location>
        <position position="360"/>
    </location>
</feature>
<accession>A0A6A4XXN2</accession>
<proteinExistence type="predicted"/>
<name>A0A6A4XXN2_9STRA</name>
<dbReference type="AlphaFoldDB" id="A0A6A4XXN2"/>